<dbReference type="InterPro" id="IPR001054">
    <property type="entry name" value="A/G_cyclase"/>
</dbReference>
<feature type="domain" description="Guanylate cyclase" evidence="2">
    <location>
        <begin position="294"/>
        <end position="429"/>
    </location>
</feature>
<dbReference type="SMART" id="SM00044">
    <property type="entry name" value="CYCc"/>
    <property type="match status" value="1"/>
</dbReference>
<keyword evidence="1" id="KW-0472">Membrane</keyword>
<dbReference type="Gene3D" id="3.30.70.1230">
    <property type="entry name" value="Nucleotide cyclase"/>
    <property type="match status" value="1"/>
</dbReference>
<dbReference type="EMBL" id="CP001349">
    <property type="protein sequence ID" value="ACL59363.1"/>
    <property type="molecule type" value="Genomic_DNA"/>
</dbReference>
<dbReference type="GO" id="GO:0004016">
    <property type="term" value="F:adenylate cyclase activity"/>
    <property type="evidence" value="ECO:0007669"/>
    <property type="project" value="UniProtKB-ARBA"/>
</dbReference>
<dbReference type="RefSeq" id="WP_015931001.1">
    <property type="nucleotide sequence ID" value="NC_011894.1"/>
</dbReference>
<dbReference type="PROSITE" id="PS50125">
    <property type="entry name" value="GUANYLATE_CYCLASE_2"/>
    <property type="match status" value="1"/>
</dbReference>
<dbReference type="HOGENOM" id="CLU_523442_0_0_5"/>
<dbReference type="Proteomes" id="UP000008207">
    <property type="component" value="Chromosome"/>
</dbReference>
<dbReference type="PANTHER" id="PTHR43081">
    <property type="entry name" value="ADENYLATE CYCLASE, TERMINAL-DIFFERENTIATION SPECIFIC-RELATED"/>
    <property type="match status" value="1"/>
</dbReference>
<protein>
    <submittedName>
        <fullName evidence="3">Adenylate/guanylate cyclase</fullName>
    </submittedName>
</protein>
<sequence>MAGVKEKAAEGQGRLMPLLVAAVCLGLLGLPVAVWFDLSALTEQMLRQQANETGRLINDVRGFYATEVVDRVLKADRPVSVTHDFRTTPGAIPIPATLSIELGRRISDRDGAMRYRFVSDLPFRNREAQTLDTFQRGALDALRAAHPEARKPVVEVTGSIFDRQVRIASPIVMGPVCVACHNSHPLSPKNDWAVGDVRGIQEIAIRQPIEANIFAFKFLLAYLVLAASAGLAVILLQGRQARLIRAMNRELATANDFLASISLKIAKYLPPQIYRRIFSGEKDVVVQTERKKLTIFFSDIKDFTASTERLQPEELTALLNEYFTEMAAIAERHGGTIDKFIGDAMLVFFGDPETLGVKGDARACLAMAVEMQRRLEQLNAAWRRRGIEIPFRARMGINTGYCNVGNFGSDDRMDYTIIGAEANLAARLQMIAEPGGIMLSFETYAQVRDVVRATPQPPIRMKGISREIVPYAVEGLAGDLAADATVISEHAAGLDLFIDLGALDDAAAERARRRLAEALQALDARGARPSAA</sequence>
<evidence type="ECO:0000313" key="4">
    <source>
        <dbReference type="Proteomes" id="UP000008207"/>
    </source>
</evidence>
<feature type="transmembrane region" description="Helical" evidence="1">
    <location>
        <begin position="15"/>
        <end position="36"/>
    </location>
</feature>
<accession>B8ICX1</accession>
<feature type="transmembrane region" description="Helical" evidence="1">
    <location>
        <begin position="214"/>
        <end position="236"/>
    </location>
</feature>
<dbReference type="CDD" id="cd07302">
    <property type="entry name" value="CHD"/>
    <property type="match status" value="1"/>
</dbReference>
<gene>
    <name evidence="3" type="ordered locus">Mnod_4495</name>
</gene>
<keyword evidence="1" id="KW-1133">Transmembrane helix</keyword>
<dbReference type="GO" id="GO:0035556">
    <property type="term" value="P:intracellular signal transduction"/>
    <property type="evidence" value="ECO:0007669"/>
    <property type="project" value="InterPro"/>
</dbReference>
<dbReference type="InterPro" id="IPR050697">
    <property type="entry name" value="Adenylyl/Guanylyl_Cyclase_3/4"/>
</dbReference>
<keyword evidence="4" id="KW-1185">Reference proteome</keyword>
<keyword evidence="1" id="KW-0812">Transmembrane</keyword>
<dbReference type="OrthoDB" id="9789782at2"/>
<dbReference type="Pfam" id="PF00211">
    <property type="entry name" value="Guanylate_cyc"/>
    <property type="match status" value="1"/>
</dbReference>
<evidence type="ECO:0000256" key="1">
    <source>
        <dbReference type="SAM" id="Phobius"/>
    </source>
</evidence>
<organism evidence="3 4">
    <name type="scientific">Methylobacterium nodulans (strain LMG 21967 / CNCM I-2342 / ORS 2060)</name>
    <dbReference type="NCBI Taxonomy" id="460265"/>
    <lineage>
        <taxon>Bacteria</taxon>
        <taxon>Pseudomonadati</taxon>
        <taxon>Pseudomonadota</taxon>
        <taxon>Alphaproteobacteria</taxon>
        <taxon>Hyphomicrobiales</taxon>
        <taxon>Methylobacteriaceae</taxon>
        <taxon>Methylobacterium</taxon>
    </lineage>
</organism>
<dbReference type="GO" id="GO:0006171">
    <property type="term" value="P:cAMP biosynthetic process"/>
    <property type="evidence" value="ECO:0007669"/>
    <property type="project" value="TreeGrafter"/>
</dbReference>
<evidence type="ECO:0000259" key="2">
    <source>
        <dbReference type="PROSITE" id="PS50125"/>
    </source>
</evidence>
<dbReference type="InterPro" id="IPR021796">
    <property type="entry name" value="Tll0287-like_dom"/>
</dbReference>
<name>B8ICX1_METNO</name>
<dbReference type="eggNOG" id="COG2114">
    <property type="taxonomic scope" value="Bacteria"/>
</dbReference>
<dbReference type="Pfam" id="PF11845">
    <property type="entry name" value="Tll0287-like"/>
    <property type="match status" value="1"/>
</dbReference>
<dbReference type="PANTHER" id="PTHR43081:SF18">
    <property type="entry name" value="BLL7624 PROTEIN"/>
    <property type="match status" value="1"/>
</dbReference>
<dbReference type="KEGG" id="mno:Mnod_4495"/>
<dbReference type="STRING" id="460265.Mnod_4495"/>
<reference evidence="3 4" key="1">
    <citation type="submission" date="2009-01" db="EMBL/GenBank/DDBJ databases">
        <title>Complete sequence of chromosome of Methylobacterium nodulans ORS 2060.</title>
        <authorList>
            <consortium name="US DOE Joint Genome Institute"/>
            <person name="Lucas S."/>
            <person name="Copeland A."/>
            <person name="Lapidus A."/>
            <person name="Glavina del Rio T."/>
            <person name="Dalin E."/>
            <person name="Tice H."/>
            <person name="Bruce D."/>
            <person name="Goodwin L."/>
            <person name="Pitluck S."/>
            <person name="Sims D."/>
            <person name="Brettin T."/>
            <person name="Detter J.C."/>
            <person name="Han C."/>
            <person name="Larimer F."/>
            <person name="Land M."/>
            <person name="Hauser L."/>
            <person name="Kyrpides N."/>
            <person name="Ivanova N."/>
            <person name="Marx C.J."/>
            <person name="Richardson P."/>
        </authorList>
    </citation>
    <scope>NUCLEOTIDE SEQUENCE [LARGE SCALE GENOMIC DNA]</scope>
    <source>
        <strain evidence="4">LMG 21967 / CNCM I-2342 / ORS 2060</strain>
    </source>
</reference>
<proteinExistence type="predicted"/>
<dbReference type="AlphaFoldDB" id="B8ICX1"/>
<dbReference type="SUPFAM" id="SSF55073">
    <property type="entry name" value="Nucleotide cyclase"/>
    <property type="match status" value="1"/>
</dbReference>
<dbReference type="InterPro" id="IPR029787">
    <property type="entry name" value="Nucleotide_cyclase"/>
</dbReference>
<evidence type="ECO:0000313" key="3">
    <source>
        <dbReference type="EMBL" id="ACL59363.1"/>
    </source>
</evidence>